<protein>
    <submittedName>
        <fullName evidence="1">Uncharacterized protein</fullName>
    </submittedName>
</protein>
<name>A0A9P1M6U7_9PEZI</name>
<proteinExistence type="predicted"/>
<keyword evidence="2" id="KW-1185">Reference proteome</keyword>
<reference evidence="1" key="1">
    <citation type="submission" date="2022-11" db="EMBL/GenBank/DDBJ databases">
        <authorList>
            <person name="Scott C."/>
            <person name="Bruce N."/>
        </authorList>
    </citation>
    <scope>NUCLEOTIDE SEQUENCE</scope>
</reference>
<evidence type="ECO:0000313" key="2">
    <source>
        <dbReference type="Proteomes" id="UP000838763"/>
    </source>
</evidence>
<gene>
    <name evidence="1" type="ORF">PPNO1_LOCUS2199</name>
</gene>
<evidence type="ECO:0000313" key="1">
    <source>
        <dbReference type="EMBL" id="CAI4212441.1"/>
    </source>
</evidence>
<dbReference type="AlphaFoldDB" id="A0A9P1M6U7"/>
<dbReference type="EMBL" id="CALLCH030000004">
    <property type="protein sequence ID" value="CAI4212441.1"/>
    <property type="molecule type" value="Genomic_DNA"/>
</dbReference>
<organism evidence="1 2">
    <name type="scientific">Parascedosporium putredinis</name>
    <dbReference type="NCBI Taxonomy" id="1442378"/>
    <lineage>
        <taxon>Eukaryota</taxon>
        <taxon>Fungi</taxon>
        <taxon>Dikarya</taxon>
        <taxon>Ascomycota</taxon>
        <taxon>Pezizomycotina</taxon>
        <taxon>Sordariomycetes</taxon>
        <taxon>Hypocreomycetidae</taxon>
        <taxon>Microascales</taxon>
        <taxon>Microascaceae</taxon>
        <taxon>Parascedosporium</taxon>
    </lineage>
</organism>
<comment type="caution">
    <text evidence="1">The sequence shown here is derived from an EMBL/GenBank/DDBJ whole genome shotgun (WGS) entry which is preliminary data.</text>
</comment>
<accession>A0A9P1M6U7</accession>
<sequence length="111" mass="12796">MDNADVTEILDSTTREPENEVARVVAGRSRLRPVSGTSNVQVGKDLFADKVTSIILQKGKAVYFGWYRQYFSWLYPIEITENWMTAVKTRCAQHHDEHDNILRSDNSTRIH</sequence>
<dbReference type="Proteomes" id="UP000838763">
    <property type="component" value="Unassembled WGS sequence"/>
</dbReference>